<feature type="transmembrane region" description="Helical" evidence="1">
    <location>
        <begin position="314"/>
        <end position="341"/>
    </location>
</feature>
<sequence length="475" mass="54575">MIQTINYQENPFEDQALFQTLKNQRIAIIGAMNQQQKLKNNNHIVHLTLINLIISFIFGYLIMQELPVDKFYEDLNSAYTVIKVLQKQVTQQVITKIAEKSESDTCQSSLGYFPGTNRGCICPNMQTSNQQCLKPCKFVDTTAQQKLYTLDGRQYCIQYEDSNGKNGLNNAQEVDLNEDGIKFMDSKYAFSRKEDILAGDFYKLIIAPDKPCFNTALGPNKQSKLSYPFSTIQYIGCDRYSNWKDDAIMLAETTHGSLINENNIFTSNLPYYEKYHSDDDPMKIYVLRKLYVNQGEECQQAIRYKFSQCYISCLFIQVFELVVCYFSFILFTIGFIFFAAIKLGVQFKSKVKSKNINLLKVTYKVKLNEILEKSIVILGVVMAVVVILSQFVFQYGLNNKEGLKKTAQYTQQLLNKTCFQNQGILKAISVVQNAVTSCTDSIYNYAILWLIVEIIYLIVGYILLKQMTAKRQSLR</sequence>
<feature type="transmembrane region" description="Helical" evidence="1">
    <location>
        <begin position="44"/>
        <end position="63"/>
    </location>
</feature>
<dbReference type="OMA" id="TIQYIGC"/>
<name>A0A8S1UL88_PAROT</name>
<keyword evidence="1" id="KW-0812">Transmembrane</keyword>
<protein>
    <recommendedName>
        <fullName evidence="4">Transmembrane protein</fullName>
    </recommendedName>
</protein>
<keyword evidence="3" id="KW-1185">Reference proteome</keyword>
<feature type="transmembrane region" description="Helical" evidence="1">
    <location>
        <begin position="442"/>
        <end position="464"/>
    </location>
</feature>
<keyword evidence="1" id="KW-0472">Membrane</keyword>
<dbReference type="OrthoDB" id="291392at2759"/>
<feature type="transmembrane region" description="Helical" evidence="1">
    <location>
        <begin position="374"/>
        <end position="393"/>
    </location>
</feature>
<evidence type="ECO:0000313" key="2">
    <source>
        <dbReference type="EMBL" id="CAD8165911.1"/>
    </source>
</evidence>
<evidence type="ECO:0008006" key="4">
    <source>
        <dbReference type="Google" id="ProtNLM"/>
    </source>
</evidence>
<accession>A0A8S1UL88</accession>
<dbReference type="Proteomes" id="UP000683925">
    <property type="component" value="Unassembled WGS sequence"/>
</dbReference>
<comment type="caution">
    <text evidence="2">The sequence shown here is derived from an EMBL/GenBank/DDBJ whole genome shotgun (WGS) entry which is preliminary data.</text>
</comment>
<dbReference type="EMBL" id="CAJJDP010000047">
    <property type="protein sequence ID" value="CAD8165911.1"/>
    <property type="molecule type" value="Genomic_DNA"/>
</dbReference>
<keyword evidence="1" id="KW-1133">Transmembrane helix</keyword>
<organism evidence="2 3">
    <name type="scientific">Paramecium octaurelia</name>
    <dbReference type="NCBI Taxonomy" id="43137"/>
    <lineage>
        <taxon>Eukaryota</taxon>
        <taxon>Sar</taxon>
        <taxon>Alveolata</taxon>
        <taxon>Ciliophora</taxon>
        <taxon>Intramacronucleata</taxon>
        <taxon>Oligohymenophorea</taxon>
        <taxon>Peniculida</taxon>
        <taxon>Parameciidae</taxon>
        <taxon>Paramecium</taxon>
    </lineage>
</organism>
<evidence type="ECO:0000313" key="3">
    <source>
        <dbReference type="Proteomes" id="UP000683925"/>
    </source>
</evidence>
<reference evidence="2" key="1">
    <citation type="submission" date="2021-01" db="EMBL/GenBank/DDBJ databases">
        <authorList>
            <consortium name="Genoscope - CEA"/>
            <person name="William W."/>
        </authorList>
    </citation>
    <scope>NUCLEOTIDE SEQUENCE</scope>
</reference>
<evidence type="ECO:0000256" key="1">
    <source>
        <dbReference type="SAM" id="Phobius"/>
    </source>
</evidence>
<gene>
    <name evidence="2" type="ORF">POCTA_138.1.T0470189</name>
</gene>
<proteinExistence type="predicted"/>
<dbReference type="AlphaFoldDB" id="A0A8S1UL88"/>